<evidence type="ECO:0000313" key="3">
    <source>
        <dbReference type="Proteomes" id="UP001623591"/>
    </source>
</evidence>
<feature type="transmembrane region" description="Helical" evidence="1">
    <location>
        <begin position="12"/>
        <end position="38"/>
    </location>
</feature>
<keyword evidence="1" id="KW-0472">Membrane</keyword>
<dbReference type="RefSeq" id="WP_406771107.1">
    <property type="nucleotide sequence ID" value="NZ_JBJHZZ010000026.1"/>
</dbReference>
<accession>A0ABW8T8A9</accession>
<keyword evidence="1" id="KW-0812">Transmembrane</keyword>
<sequence>MIFRIGQMKTKDIVNGIFITGLGSLIIVTLNILIKYFLSMGIPEDSPIMYLLDNRMMYSIRTIAVPIIFLISFKLLCEALYKIVKASEIIIEKYNNK</sequence>
<evidence type="ECO:0000313" key="2">
    <source>
        <dbReference type="EMBL" id="MFL0248680.1"/>
    </source>
</evidence>
<reference evidence="2 3" key="1">
    <citation type="submission" date="2024-11" db="EMBL/GenBank/DDBJ databases">
        <authorList>
            <person name="Heng Y.C."/>
            <person name="Lim A.C.H."/>
            <person name="Lee J.K.Y."/>
            <person name="Kittelmann S."/>
        </authorList>
    </citation>
    <scope>NUCLEOTIDE SEQUENCE [LARGE SCALE GENOMIC DNA]</scope>
    <source>
        <strain evidence="2 3">WILCCON 0185</strain>
    </source>
</reference>
<organism evidence="2 3">
    <name type="scientific">Candidatus Clostridium stratigraminis</name>
    <dbReference type="NCBI Taxonomy" id="3381661"/>
    <lineage>
        <taxon>Bacteria</taxon>
        <taxon>Bacillati</taxon>
        <taxon>Bacillota</taxon>
        <taxon>Clostridia</taxon>
        <taxon>Eubacteriales</taxon>
        <taxon>Clostridiaceae</taxon>
        <taxon>Clostridium</taxon>
    </lineage>
</organism>
<proteinExistence type="predicted"/>
<keyword evidence="1" id="KW-1133">Transmembrane helix</keyword>
<dbReference type="Proteomes" id="UP001623591">
    <property type="component" value="Unassembled WGS sequence"/>
</dbReference>
<feature type="transmembrane region" description="Helical" evidence="1">
    <location>
        <begin position="58"/>
        <end position="77"/>
    </location>
</feature>
<keyword evidence="3" id="KW-1185">Reference proteome</keyword>
<evidence type="ECO:0000256" key="1">
    <source>
        <dbReference type="SAM" id="Phobius"/>
    </source>
</evidence>
<protein>
    <recommendedName>
        <fullName evidence="4">Tripartite ATP-independent periplasmic transporter, DctQ component</fullName>
    </recommendedName>
</protein>
<evidence type="ECO:0008006" key="4">
    <source>
        <dbReference type="Google" id="ProtNLM"/>
    </source>
</evidence>
<comment type="caution">
    <text evidence="2">The sequence shown here is derived from an EMBL/GenBank/DDBJ whole genome shotgun (WGS) entry which is preliminary data.</text>
</comment>
<dbReference type="EMBL" id="JBJHZZ010000026">
    <property type="protein sequence ID" value="MFL0248680.1"/>
    <property type="molecule type" value="Genomic_DNA"/>
</dbReference>
<gene>
    <name evidence="2" type="ORF">ACJDUG_17190</name>
</gene>
<name>A0ABW8T8A9_9CLOT</name>